<keyword evidence="4" id="KW-0804">Transcription</keyword>
<dbReference type="SUPFAM" id="SSF57701">
    <property type="entry name" value="Zn2/Cys6 DNA-binding domain"/>
    <property type="match status" value="1"/>
</dbReference>
<dbReference type="VEuPathDB" id="FungiDB:TRIVIDRAFT_222459"/>
<accession>G9MTX7</accession>
<dbReference type="OMA" id="AKTKCCY"/>
<dbReference type="OrthoDB" id="5423818at2759"/>
<feature type="domain" description="Zn(2)-C6 fungal-type" evidence="6">
    <location>
        <begin position="46"/>
        <end position="76"/>
    </location>
</feature>
<keyword evidence="8" id="KW-1185">Reference proteome</keyword>
<dbReference type="SMART" id="SM00066">
    <property type="entry name" value="GAL4"/>
    <property type="match status" value="1"/>
</dbReference>
<dbReference type="GO" id="GO:0000981">
    <property type="term" value="F:DNA-binding transcription factor activity, RNA polymerase II-specific"/>
    <property type="evidence" value="ECO:0007669"/>
    <property type="project" value="InterPro"/>
</dbReference>
<evidence type="ECO:0000256" key="5">
    <source>
        <dbReference type="ARBA" id="ARBA00023242"/>
    </source>
</evidence>
<dbReference type="CDD" id="cd00067">
    <property type="entry name" value="GAL4"/>
    <property type="match status" value="1"/>
</dbReference>
<dbReference type="InterPro" id="IPR036864">
    <property type="entry name" value="Zn2-C6_fun-type_DNA-bd_sf"/>
</dbReference>
<dbReference type="HOGENOM" id="CLU_044368_2_0_1"/>
<dbReference type="InterPro" id="IPR001138">
    <property type="entry name" value="Zn2Cys6_DnaBD"/>
</dbReference>
<organism evidence="7 8">
    <name type="scientific">Hypocrea virens (strain Gv29-8 / FGSC 10586)</name>
    <name type="common">Gliocladium virens</name>
    <name type="synonym">Trichoderma virens</name>
    <dbReference type="NCBI Taxonomy" id="413071"/>
    <lineage>
        <taxon>Eukaryota</taxon>
        <taxon>Fungi</taxon>
        <taxon>Dikarya</taxon>
        <taxon>Ascomycota</taxon>
        <taxon>Pezizomycotina</taxon>
        <taxon>Sordariomycetes</taxon>
        <taxon>Hypocreomycetidae</taxon>
        <taxon>Hypocreales</taxon>
        <taxon>Hypocreaceae</taxon>
        <taxon>Trichoderma</taxon>
    </lineage>
</organism>
<dbReference type="Gene3D" id="4.10.240.10">
    <property type="entry name" value="Zn(2)-C6 fungal-type DNA-binding domain"/>
    <property type="match status" value="1"/>
</dbReference>
<dbReference type="PANTHER" id="PTHR47660">
    <property type="entry name" value="TRANSCRIPTION FACTOR WITH C2H2 AND ZN(2)-CYS(6) DNA BINDING DOMAIN (EUROFUNG)-RELATED-RELATED"/>
    <property type="match status" value="1"/>
</dbReference>
<keyword evidence="3" id="KW-0805">Transcription regulation</keyword>
<dbReference type="InParanoid" id="G9MTX7"/>
<gene>
    <name evidence="7" type="ORF">TRIVIDRAFT_222459</name>
</gene>
<dbReference type="PANTHER" id="PTHR47660:SF3">
    <property type="entry name" value="FINGER DOMAIN PROTEIN, PUTATIVE (AFU_ORTHOLOGUE AFUA_4G03310)-RELATED"/>
    <property type="match status" value="1"/>
</dbReference>
<dbReference type="GO" id="GO:0008270">
    <property type="term" value="F:zinc ion binding"/>
    <property type="evidence" value="ECO:0007669"/>
    <property type="project" value="InterPro"/>
</dbReference>
<protein>
    <recommendedName>
        <fullName evidence="6">Zn(2)-C6 fungal-type domain-containing protein</fullName>
    </recommendedName>
</protein>
<evidence type="ECO:0000256" key="2">
    <source>
        <dbReference type="ARBA" id="ARBA00022833"/>
    </source>
</evidence>
<reference evidence="7 8" key="1">
    <citation type="journal article" date="2011" name="Genome Biol.">
        <title>Comparative genome sequence analysis underscores mycoparasitism as the ancestral life style of Trichoderma.</title>
        <authorList>
            <person name="Kubicek C.P."/>
            <person name="Herrera-Estrella A."/>
            <person name="Seidl-Seiboth V."/>
            <person name="Martinez D.A."/>
            <person name="Druzhinina I.S."/>
            <person name="Thon M."/>
            <person name="Zeilinger S."/>
            <person name="Casas-Flores S."/>
            <person name="Horwitz B.A."/>
            <person name="Mukherjee P.K."/>
            <person name="Mukherjee M."/>
            <person name="Kredics L."/>
            <person name="Alcaraz L.D."/>
            <person name="Aerts A."/>
            <person name="Antal Z."/>
            <person name="Atanasova L."/>
            <person name="Cervantes-Badillo M.G."/>
            <person name="Challacombe J."/>
            <person name="Chertkov O."/>
            <person name="McCluskey K."/>
            <person name="Coulpier F."/>
            <person name="Deshpande N."/>
            <person name="von Doehren H."/>
            <person name="Ebbole D.J."/>
            <person name="Esquivel-Naranjo E.U."/>
            <person name="Fekete E."/>
            <person name="Flipphi M."/>
            <person name="Glaser F."/>
            <person name="Gomez-Rodriguez E.Y."/>
            <person name="Gruber S."/>
            <person name="Han C."/>
            <person name="Henrissat B."/>
            <person name="Hermosa R."/>
            <person name="Hernandez-Onate M."/>
            <person name="Karaffa L."/>
            <person name="Kosti I."/>
            <person name="Le Crom S."/>
            <person name="Lindquist E."/>
            <person name="Lucas S."/>
            <person name="Luebeck M."/>
            <person name="Luebeck P.S."/>
            <person name="Margeot A."/>
            <person name="Metz B."/>
            <person name="Misra M."/>
            <person name="Nevalainen H."/>
            <person name="Omann M."/>
            <person name="Packer N."/>
            <person name="Perrone G."/>
            <person name="Uresti-Rivera E.E."/>
            <person name="Salamov A."/>
            <person name="Schmoll M."/>
            <person name="Seiboth B."/>
            <person name="Shapiro H."/>
            <person name="Sukno S."/>
            <person name="Tamayo-Ramos J.A."/>
            <person name="Tisch D."/>
            <person name="Wiest A."/>
            <person name="Wilkinson H.H."/>
            <person name="Zhang M."/>
            <person name="Coutinho P.M."/>
            <person name="Kenerley C.M."/>
            <person name="Monte E."/>
            <person name="Baker S.E."/>
            <person name="Grigoriev I.V."/>
        </authorList>
    </citation>
    <scope>NUCLEOTIDE SEQUENCE [LARGE SCALE GENOMIC DNA]</scope>
    <source>
        <strain evidence="8">Gv29-8 / FGSC 10586</strain>
    </source>
</reference>
<evidence type="ECO:0000313" key="8">
    <source>
        <dbReference type="Proteomes" id="UP000007115"/>
    </source>
</evidence>
<dbReference type="Proteomes" id="UP000007115">
    <property type="component" value="Unassembled WGS sequence"/>
</dbReference>
<dbReference type="EMBL" id="ABDF02000022">
    <property type="protein sequence ID" value="EHK22106.1"/>
    <property type="molecule type" value="Genomic_DNA"/>
</dbReference>
<evidence type="ECO:0000256" key="4">
    <source>
        <dbReference type="ARBA" id="ARBA00023163"/>
    </source>
</evidence>
<keyword evidence="2" id="KW-0862">Zinc</keyword>
<dbReference type="RefSeq" id="XP_013956299.1">
    <property type="nucleotide sequence ID" value="XM_014100824.1"/>
</dbReference>
<dbReference type="AlphaFoldDB" id="G9MTX7"/>
<dbReference type="PROSITE" id="PS50048">
    <property type="entry name" value="ZN2_CY6_FUNGAL_2"/>
    <property type="match status" value="1"/>
</dbReference>
<proteinExistence type="predicted"/>
<keyword evidence="1" id="KW-0479">Metal-binding</keyword>
<dbReference type="GeneID" id="25791670"/>
<sequence>MEELQLSVFFNTCPLCDKSFTREASFNRHVKYCQKARNLRKGRPRACVACNSSKAKCNFATPQCARCERKSLECIYVSQHQPNGYFQTVSLHDSNARVTEAVPILNEAAAVTSQQDWQGLELSQHVCDSSPQNFQTQIDHGFLNPNNVGLDSFEDFIGGVVEWADSQEPTTTQRKPAQINSLISSTDYIIAKARATKALTPLNQENPSSRQAANIISRMVSAFPHMMLRRHTFPPFIHPYWHQDGVPQNLASCMSIAQLFVSRTADTRSFLWRTIEAEQKHLLDRKHAFTRAELQQAIQAVTIYIVMAIIDQDEDTPSRGAHLMKTFIELKLQLQLLIGGDFVISETEAANPSLTWDDWIFAESRRRIGCLWFAITRVFALKTDRAQCSSMDDFYNLPLPSSKPIWEARTGEDWEHEKCLDQVSCPLATFGELLVAQGGAGDPMYAAKLVNWEAGADKLGTMMNIAVELTQ</sequence>
<comment type="caution">
    <text evidence="7">The sequence shown here is derived from an EMBL/GenBank/DDBJ whole genome shotgun (WGS) entry which is preliminary data.</text>
</comment>
<dbReference type="Pfam" id="PF00172">
    <property type="entry name" value="Zn_clus"/>
    <property type="match status" value="1"/>
</dbReference>
<evidence type="ECO:0000259" key="6">
    <source>
        <dbReference type="PROSITE" id="PS50048"/>
    </source>
</evidence>
<evidence type="ECO:0000256" key="3">
    <source>
        <dbReference type="ARBA" id="ARBA00023015"/>
    </source>
</evidence>
<dbReference type="STRING" id="413071.G9MTX7"/>
<keyword evidence="5" id="KW-0539">Nucleus</keyword>
<dbReference type="eggNOG" id="ENOG502S073">
    <property type="taxonomic scope" value="Eukaryota"/>
</dbReference>
<evidence type="ECO:0000313" key="7">
    <source>
        <dbReference type="EMBL" id="EHK22106.1"/>
    </source>
</evidence>
<evidence type="ECO:0000256" key="1">
    <source>
        <dbReference type="ARBA" id="ARBA00022723"/>
    </source>
</evidence>
<name>G9MTX7_HYPVG</name>